<keyword evidence="11" id="KW-1185">Reference proteome</keyword>
<comment type="caution">
    <text evidence="10">The sequence shown here is derived from an EMBL/GenBank/DDBJ whole genome shotgun (WGS) entry which is preliminary data.</text>
</comment>
<dbReference type="Proteomes" id="UP000664844">
    <property type="component" value="Unassembled WGS sequence"/>
</dbReference>
<dbReference type="InterPro" id="IPR017985">
    <property type="entry name" value="MeTrfase_CN4_CS"/>
</dbReference>
<dbReference type="EC" id="2.1.1.-" evidence="8"/>
<evidence type="ECO:0000256" key="8">
    <source>
        <dbReference type="RuleBase" id="RU362026"/>
    </source>
</evidence>
<dbReference type="InterPro" id="IPR002941">
    <property type="entry name" value="DNA_methylase_N4/N6"/>
</dbReference>
<evidence type="ECO:0000313" key="10">
    <source>
        <dbReference type="EMBL" id="MBO0350156.1"/>
    </source>
</evidence>
<feature type="domain" description="DNA methylase N-4/N-6" evidence="9">
    <location>
        <begin position="42"/>
        <end position="348"/>
    </location>
</feature>
<evidence type="ECO:0000259" key="9">
    <source>
        <dbReference type="Pfam" id="PF01555"/>
    </source>
</evidence>
<dbReference type="PROSITE" id="PS00093">
    <property type="entry name" value="N4_MTASE"/>
    <property type="match status" value="1"/>
</dbReference>
<evidence type="ECO:0000256" key="7">
    <source>
        <dbReference type="ARBA" id="ARBA00049120"/>
    </source>
</evidence>
<evidence type="ECO:0000256" key="1">
    <source>
        <dbReference type="ARBA" id="ARBA00010203"/>
    </source>
</evidence>
<dbReference type="InterPro" id="IPR001091">
    <property type="entry name" value="RM_Methyltransferase"/>
</dbReference>
<keyword evidence="6" id="KW-0238">DNA-binding</keyword>
<proteinExistence type="inferred from homology"/>
<evidence type="ECO:0000256" key="5">
    <source>
        <dbReference type="ARBA" id="ARBA00022747"/>
    </source>
</evidence>
<keyword evidence="5" id="KW-0680">Restriction system</keyword>
<keyword evidence="2" id="KW-0489">Methyltransferase</keyword>
<dbReference type="PANTHER" id="PTHR13370:SF3">
    <property type="entry name" value="TRNA (GUANINE(10)-N2)-METHYLTRANSFERASE HOMOLOG"/>
    <property type="match status" value="1"/>
</dbReference>
<organism evidence="10 11">
    <name type="scientific">Phormidium pseudopriestleyi FRX01</name>
    <dbReference type="NCBI Taxonomy" id="1759528"/>
    <lineage>
        <taxon>Bacteria</taxon>
        <taxon>Bacillati</taxon>
        <taxon>Cyanobacteriota</taxon>
        <taxon>Cyanophyceae</taxon>
        <taxon>Oscillatoriophycideae</taxon>
        <taxon>Oscillatoriales</taxon>
        <taxon>Oscillatoriaceae</taxon>
        <taxon>Phormidium</taxon>
    </lineage>
</organism>
<sequence length="363" mass="41651">MVNVKGSFNQVHEFLSPKSSQQYLLIPGNVLDILKEIPSASIDMTITSPPYWQHRKYTEDNSFGNESSFNLYIDTLMKVFAELKRVLKPSGSLWLNLGDTYRNKNLQGIPWRIAIALQDAQGWILRNDIIWHKIKGNPDNSKDKLRNTHEYLFHFVQEKNYYYDVDSIRNERKSSQVNKQGQVITATGVSGVNYRRQITRSTVLKDEEKNNALKELDGALEKIKSGEWVDFRMIIRGQQRTTHSDSLEVSGRASELKKKGFYFLPYHPNGSKPGDVWDIIPEDRWRKDIHFAPFPEELCLIPVKATCPNQGIVLDPFVGTGTAILTAIKLGRRGLGIDLSEEYLGFAKERLDQYQPTLFQLLS</sequence>
<comment type="similarity">
    <text evidence="1">Belongs to the N(4)/N(6)-methyltransferase family. N(4) subfamily.</text>
</comment>
<evidence type="ECO:0000256" key="6">
    <source>
        <dbReference type="ARBA" id="ARBA00023125"/>
    </source>
</evidence>
<dbReference type="RefSeq" id="WP_207088650.1">
    <property type="nucleotide sequence ID" value="NZ_JAFLQW010000365.1"/>
</dbReference>
<evidence type="ECO:0000256" key="3">
    <source>
        <dbReference type="ARBA" id="ARBA00022679"/>
    </source>
</evidence>
<dbReference type="Gene3D" id="3.40.50.150">
    <property type="entry name" value="Vaccinia Virus protein VP39"/>
    <property type="match status" value="1"/>
</dbReference>
<evidence type="ECO:0000256" key="4">
    <source>
        <dbReference type="ARBA" id="ARBA00022691"/>
    </source>
</evidence>
<gene>
    <name evidence="10" type="ORF">J0895_13745</name>
</gene>
<name>A0ABS3FU62_9CYAN</name>
<dbReference type="Pfam" id="PF01555">
    <property type="entry name" value="N6_N4_Mtase"/>
    <property type="match status" value="1"/>
</dbReference>
<evidence type="ECO:0000313" key="11">
    <source>
        <dbReference type="Proteomes" id="UP000664844"/>
    </source>
</evidence>
<accession>A0ABS3FU62</accession>
<dbReference type="PANTHER" id="PTHR13370">
    <property type="entry name" value="RNA METHYLASE-RELATED"/>
    <property type="match status" value="1"/>
</dbReference>
<comment type="catalytic activity">
    <reaction evidence="7">
        <text>a 2'-deoxycytidine in DNA + S-adenosyl-L-methionine = an N(4)-methyl-2'-deoxycytidine in DNA + S-adenosyl-L-homocysteine + H(+)</text>
        <dbReference type="Rhea" id="RHEA:16857"/>
        <dbReference type="Rhea" id="RHEA-COMP:11369"/>
        <dbReference type="Rhea" id="RHEA-COMP:13674"/>
        <dbReference type="ChEBI" id="CHEBI:15378"/>
        <dbReference type="ChEBI" id="CHEBI:57856"/>
        <dbReference type="ChEBI" id="CHEBI:59789"/>
        <dbReference type="ChEBI" id="CHEBI:85452"/>
        <dbReference type="ChEBI" id="CHEBI:137933"/>
        <dbReference type="EC" id="2.1.1.113"/>
    </reaction>
</comment>
<dbReference type="SUPFAM" id="SSF53335">
    <property type="entry name" value="S-adenosyl-L-methionine-dependent methyltransferases"/>
    <property type="match status" value="1"/>
</dbReference>
<dbReference type="InterPro" id="IPR029063">
    <property type="entry name" value="SAM-dependent_MTases_sf"/>
</dbReference>
<dbReference type="PRINTS" id="PR00508">
    <property type="entry name" value="S21N4MTFRASE"/>
</dbReference>
<reference evidence="10 11" key="1">
    <citation type="submission" date="2021-03" db="EMBL/GenBank/DDBJ databases">
        <title>Metabolic Capacity of the Antarctic Cyanobacterium Phormidium pseudopriestleyi that Sustains Oxygenic Photosynthesis in the Presence of Hydrogen Sulfide.</title>
        <authorList>
            <person name="Lumian J.E."/>
            <person name="Jungblut A.D."/>
            <person name="Dillon M.L."/>
            <person name="Hawes I."/>
            <person name="Doran P.T."/>
            <person name="Mackey T.J."/>
            <person name="Dick G.J."/>
            <person name="Grettenberger C.L."/>
            <person name="Sumner D.Y."/>
        </authorList>
    </citation>
    <scope>NUCLEOTIDE SEQUENCE [LARGE SCALE GENOMIC DNA]</scope>
    <source>
        <strain evidence="10 11">FRX01</strain>
    </source>
</reference>
<evidence type="ECO:0000256" key="2">
    <source>
        <dbReference type="ARBA" id="ARBA00022603"/>
    </source>
</evidence>
<dbReference type="EMBL" id="JAFLQW010000365">
    <property type="protein sequence ID" value="MBO0350156.1"/>
    <property type="molecule type" value="Genomic_DNA"/>
</dbReference>
<keyword evidence="4" id="KW-0949">S-adenosyl-L-methionine</keyword>
<protein>
    <recommendedName>
        <fullName evidence="8">Methyltransferase</fullName>
        <ecNumber evidence="8">2.1.1.-</ecNumber>
    </recommendedName>
</protein>
<keyword evidence="3" id="KW-0808">Transferase</keyword>